<evidence type="ECO:0000256" key="1">
    <source>
        <dbReference type="SAM" id="MobiDB-lite"/>
    </source>
</evidence>
<feature type="non-terminal residue" evidence="2">
    <location>
        <position position="217"/>
    </location>
</feature>
<feature type="region of interest" description="Disordered" evidence="1">
    <location>
        <begin position="36"/>
        <end position="99"/>
    </location>
</feature>
<sequence>MGKTVGGGPPVGDTALNHLQRCDGFIPSIDPDSQFGSAMSSFMSSQSSNSAAPAKSCGFRELGARSQRIDDSSEEVSPRSQFTDASGNSSPKGDLSKLDNVRRRLPQAMGGLTIAGNLALAHLDQFPACPGFVECAARFSSLDDRNRCWLSGHLELPGNAKLHSSRGIIGIRSDFCEWRSKLRSSQRWQREEAKSSSEEQREGYYSTEIRHRSSQGV</sequence>
<protein>
    <submittedName>
        <fullName evidence="2">(wild Malaysian banana) hypothetical protein</fullName>
    </submittedName>
</protein>
<feature type="region of interest" description="Disordered" evidence="1">
    <location>
        <begin position="187"/>
        <end position="217"/>
    </location>
</feature>
<feature type="compositionally biased region" description="Basic and acidic residues" evidence="1">
    <location>
        <begin position="188"/>
        <end position="202"/>
    </location>
</feature>
<name>A0A8D7FCC2_MUSAM</name>
<evidence type="ECO:0000313" key="2">
    <source>
        <dbReference type="EMBL" id="CAG1848622.1"/>
    </source>
</evidence>
<proteinExistence type="predicted"/>
<gene>
    <name evidence="2" type="ORF">GSMUA_184170.1</name>
</gene>
<accession>A0A8D7FCC2</accession>
<organism evidence="2">
    <name type="scientific">Musa acuminata subsp. malaccensis</name>
    <name type="common">Wild banana</name>
    <name type="synonym">Musa malaccensis</name>
    <dbReference type="NCBI Taxonomy" id="214687"/>
    <lineage>
        <taxon>Eukaryota</taxon>
        <taxon>Viridiplantae</taxon>
        <taxon>Streptophyta</taxon>
        <taxon>Embryophyta</taxon>
        <taxon>Tracheophyta</taxon>
        <taxon>Spermatophyta</taxon>
        <taxon>Magnoliopsida</taxon>
        <taxon>Liliopsida</taxon>
        <taxon>Zingiberales</taxon>
        <taxon>Musaceae</taxon>
        <taxon>Musa</taxon>
    </lineage>
</organism>
<dbReference type="EMBL" id="HG996471">
    <property type="protein sequence ID" value="CAG1848622.1"/>
    <property type="molecule type" value="Genomic_DNA"/>
</dbReference>
<feature type="compositionally biased region" description="Polar residues" evidence="1">
    <location>
        <begin position="78"/>
        <end position="91"/>
    </location>
</feature>
<reference evidence="2" key="1">
    <citation type="submission" date="2021-03" db="EMBL/GenBank/DDBJ databases">
        <authorList>
            <consortium name="Genoscope - CEA"/>
            <person name="William W."/>
        </authorList>
    </citation>
    <scope>NUCLEOTIDE SEQUENCE</scope>
    <source>
        <strain evidence="2">Doubled-haploid Pahang</strain>
    </source>
</reference>
<dbReference type="AlphaFoldDB" id="A0A8D7FCC2"/>
<feature type="compositionally biased region" description="Low complexity" evidence="1">
    <location>
        <begin position="36"/>
        <end position="56"/>
    </location>
</feature>